<dbReference type="InterPro" id="IPR051050">
    <property type="entry name" value="Lipid_II_flippase_MurJ/MviN"/>
</dbReference>
<feature type="transmembrane region" description="Helical" evidence="10">
    <location>
        <begin position="157"/>
        <end position="181"/>
    </location>
</feature>
<dbReference type="Proteomes" id="UP000199537">
    <property type="component" value="Unassembled WGS sequence"/>
</dbReference>
<evidence type="ECO:0000256" key="8">
    <source>
        <dbReference type="ARBA" id="ARBA00060041"/>
    </source>
</evidence>
<sequence>MKLFFKAEGYKKGVAYSILFSSIAKIIAFLNIALIAYYFGTNGDSDVYYFVLTTIQLISYLISVMESTVIVPELIRLREQEGHFQSMRFVNHFIKIYLIIGSILTIIMLFNPVFVFSHFSGFKSELLLANKYLLYGSPILLLLIILSNLLSEVLSSYMYFTTPMIVNMINSIISILFLIILHRHLGIISALMGLIIGYIVNIVLLLAQLIYVIHWRFDFSKYKLSPLVKKNLFYAHIGNILGFAYNYVGLYLLSFLGTGVVSAMSYGRKLSDVPNHVISGQFSSVLGIKFNNEFARDDKNSLNETFVTGLKVLLFFVIPVSILGFILSDDIISILLRRGEFNFLSVKQSSMFFKYLILCLPFFSINTVMSRLFMAIQRLSFSTIILAVFSVSNIILAYFLIKFYKEYGYPFSYILSYLIMIFSYFYITKKYLKYIGYNEVLIYFIKITCVNILVAFLSYLISFHLFDGKFIRILFLSIIDVISLILLNDIFVLNYDIRFIFRNFLHRIYSSVILK</sequence>
<keyword evidence="6 10" id="KW-1133">Transmembrane helix</keyword>
<reference evidence="12" key="1">
    <citation type="submission" date="2016-10" db="EMBL/GenBank/DDBJ databases">
        <authorList>
            <person name="Varghese N."/>
            <person name="Submissions S."/>
        </authorList>
    </citation>
    <scope>NUCLEOTIDE SEQUENCE [LARGE SCALE GENOMIC DNA]</scope>
    <source>
        <strain evidence="12">DSM 14807</strain>
    </source>
</reference>
<evidence type="ECO:0000256" key="7">
    <source>
        <dbReference type="ARBA" id="ARBA00023136"/>
    </source>
</evidence>
<feature type="transmembrane region" description="Helical" evidence="10">
    <location>
        <begin position="47"/>
        <end position="75"/>
    </location>
</feature>
<evidence type="ECO:0000256" key="6">
    <source>
        <dbReference type="ARBA" id="ARBA00022989"/>
    </source>
</evidence>
<comment type="subcellular location">
    <subcellularLocation>
        <location evidence="1">Cell membrane</location>
        <topology evidence="1">Multi-pass membrane protein</topology>
    </subcellularLocation>
</comment>
<accession>A0A1I7MY80</accession>
<dbReference type="OrthoDB" id="1047558at2"/>
<feature type="transmembrane region" description="Helical" evidence="10">
    <location>
        <begin position="132"/>
        <end position="150"/>
    </location>
</feature>
<name>A0A1I7MY80_9BACT</name>
<gene>
    <name evidence="11" type="ORF">SAMN05660895_0100</name>
</gene>
<feature type="transmembrane region" description="Helical" evidence="10">
    <location>
        <begin position="473"/>
        <end position="495"/>
    </location>
</feature>
<evidence type="ECO:0000313" key="12">
    <source>
        <dbReference type="Proteomes" id="UP000199537"/>
    </source>
</evidence>
<evidence type="ECO:0000256" key="3">
    <source>
        <dbReference type="ARBA" id="ARBA00022692"/>
    </source>
</evidence>
<evidence type="ECO:0000256" key="4">
    <source>
        <dbReference type="ARBA" id="ARBA00022960"/>
    </source>
</evidence>
<feature type="transmembrane region" description="Helical" evidence="10">
    <location>
        <begin position="312"/>
        <end position="335"/>
    </location>
</feature>
<dbReference type="PANTHER" id="PTHR47019:SF1">
    <property type="entry name" value="LIPID II FLIPPASE MURJ"/>
    <property type="match status" value="1"/>
</dbReference>
<dbReference type="EMBL" id="FPCJ01000001">
    <property type="protein sequence ID" value="SFV27389.1"/>
    <property type="molecule type" value="Genomic_DNA"/>
</dbReference>
<dbReference type="GO" id="GO:0005886">
    <property type="term" value="C:plasma membrane"/>
    <property type="evidence" value="ECO:0007669"/>
    <property type="project" value="UniProtKB-SubCell"/>
</dbReference>
<feature type="transmembrane region" description="Helical" evidence="10">
    <location>
        <begin position="232"/>
        <end position="253"/>
    </location>
</feature>
<dbReference type="GO" id="GO:0009252">
    <property type="term" value="P:peptidoglycan biosynthetic process"/>
    <property type="evidence" value="ECO:0007669"/>
    <property type="project" value="UniProtKB-KW"/>
</dbReference>
<dbReference type="AlphaFoldDB" id="A0A1I7MY80"/>
<evidence type="ECO:0000256" key="2">
    <source>
        <dbReference type="ARBA" id="ARBA00022475"/>
    </source>
</evidence>
<evidence type="ECO:0000256" key="5">
    <source>
        <dbReference type="ARBA" id="ARBA00022984"/>
    </source>
</evidence>
<keyword evidence="12" id="KW-1185">Reference proteome</keyword>
<dbReference type="PANTHER" id="PTHR47019">
    <property type="entry name" value="LIPID II FLIPPASE MURJ"/>
    <property type="match status" value="1"/>
</dbReference>
<feature type="transmembrane region" description="Helical" evidence="10">
    <location>
        <begin position="440"/>
        <end position="461"/>
    </location>
</feature>
<dbReference type="InterPro" id="IPR004268">
    <property type="entry name" value="MurJ"/>
</dbReference>
<keyword evidence="7 10" id="KW-0472">Membrane</keyword>
<dbReference type="GO" id="GO:0008360">
    <property type="term" value="P:regulation of cell shape"/>
    <property type="evidence" value="ECO:0007669"/>
    <property type="project" value="UniProtKB-KW"/>
</dbReference>
<feature type="transmembrane region" description="Helical" evidence="10">
    <location>
        <begin position="381"/>
        <end position="401"/>
    </location>
</feature>
<comment type="function">
    <text evidence="8">Involved in peptidoglycan biosynthesis. Transports lipid-linked peptidoglycan precursors from the inner to the outer leaflet of the cytoplasmic membrane.</text>
</comment>
<organism evidence="11 12">
    <name type="scientific">Thermoflavifilum thermophilum</name>
    <dbReference type="NCBI Taxonomy" id="1393122"/>
    <lineage>
        <taxon>Bacteria</taxon>
        <taxon>Pseudomonadati</taxon>
        <taxon>Bacteroidota</taxon>
        <taxon>Chitinophagia</taxon>
        <taxon>Chitinophagales</taxon>
        <taxon>Chitinophagaceae</taxon>
        <taxon>Thermoflavifilum</taxon>
    </lineage>
</organism>
<dbReference type="Pfam" id="PF03023">
    <property type="entry name" value="MurJ"/>
    <property type="match status" value="1"/>
</dbReference>
<dbReference type="GO" id="GO:0015648">
    <property type="term" value="F:lipid-linked peptidoglycan transporter activity"/>
    <property type="evidence" value="ECO:0007669"/>
    <property type="project" value="TreeGrafter"/>
</dbReference>
<evidence type="ECO:0000256" key="9">
    <source>
        <dbReference type="ARBA" id="ARBA00061532"/>
    </source>
</evidence>
<keyword evidence="5" id="KW-0573">Peptidoglycan synthesis</keyword>
<keyword evidence="3 10" id="KW-0812">Transmembrane</keyword>
<feature type="transmembrane region" description="Helical" evidence="10">
    <location>
        <begin position="96"/>
        <end position="120"/>
    </location>
</feature>
<dbReference type="STRING" id="1393122.SAMN05660895_0100"/>
<protein>
    <submittedName>
        <fullName evidence="11">Peptidoglycan biosynthesis protein MviN/MurJ, putative lipid II flippase</fullName>
    </submittedName>
</protein>
<feature type="transmembrane region" description="Helical" evidence="10">
    <location>
        <begin position="14"/>
        <end position="41"/>
    </location>
</feature>
<comment type="similarity">
    <text evidence="9">Belongs to the MurJ/MviN family.</text>
</comment>
<evidence type="ECO:0000256" key="10">
    <source>
        <dbReference type="SAM" id="Phobius"/>
    </source>
</evidence>
<keyword evidence="4" id="KW-0133">Cell shape</keyword>
<dbReference type="GO" id="GO:0034204">
    <property type="term" value="P:lipid translocation"/>
    <property type="evidence" value="ECO:0007669"/>
    <property type="project" value="TreeGrafter"/>
</dbReference>
<proteinExistence type="inferred from homology"/>
<evidence type="ECO:0000313" key="11">
    <source>
        <dbReference type="EMBL" id="SFV27389.1"/>
    </source>
</evidence>
<evidence type="ECO:0000256" key="1">
    <source>
        <dbReference type="ARBA" id="ARBA00004651"/>
    </source>
</evidence>
<feature type="transmembrane region" description="Helical" evidence="10">
    <location>
        <begin position="407"/>
        <end position="428"/>
    </location>
</feature>
<dbReference type="RefSeq" id="WP_092456210.1">
    <property type="nucleotide sequence ID" value="NZ_FPCJ01000001.1"/>
</dbReference>
<feature type="transmembrane region" description="Helical" evidence="10">
    <location>
        <begin position="187"/>
        <end position="211"/>
    </location>
</feature>
<keyword evidence="2" id="KW-1003">Cell membrane</keyword>